<feature type="domain" description="Transcription regulator PadR N-terminal" evidence="1">
    <location>
        <begin position="11"/>
        <end position="79"/>
    </location>
</feature>
<keyword evidence="3" id="KW-1185">Reference proteome</keyword>
<dbReference type="InterPro" id="IPR005149">
    <property type="entry name" value="Tscrpt_reg_PadR_N"/>
</dbReference>
<dbReference type="Gene3D" id="1.10.10.10">
    <property type="entry name" value="Winged helix-like DNA-binding domain superfamily/Winged helix DNA-binding domain"/>
    <property type="match status" value="1"/>
</dbReference>
<protein>
    <submittedName>
        <fullName evidence="2">PadR family transcriptional regulator</fullName>
    </submittedName>
</protein>
<accession>A0AAV3TBE6</accession>
<dbReference type="Proteomes" id="UP001500420">
    <property type="component" value="Unassembled WGS sequence"/>
</dbReference>
<comment type="caution">
    <text evidence="2">The sequence shown here is derived from an EMBL/GenBank/DDBJ whole genome shotgun (WGS) entry which is preliminary data.</text>
</comment>
<dbReference type="EMBL" id="BAAADV010000004">
    <property type="protein sequence ID" value="GAA0675113.1"/>
    <property type="molecule type" value="Genomic_DNA"/>
</dbReference>
<dbReference type="RefSeq" id="WP_343774203.1">
    <property type="nucleotide sequence ID" value="NZ_BAAADV010000004.1"/>
</dbReference>
<proteinExistence type="predicted"/>
<evidence type="ECO:0000259" key="1">
    <source>
        <dbReference type="Pfam" id="PF03551"/>
    </source>
</evidence>
<gene>
    <name evidence="2" type="ORF">GCM10009020_23390</name>
</gene>
<evidence type="ECO:0000313" key="3">
    <source>
        <dbReference type="Proteomes" id="UP001500420"/>
    </source>
</evidence>
<dbReference type="AlphaFoldDB" id="A0AAV3TBE6"/>
<dbReference type="InterPro" id="IPR036390">
    <property type="entry name" value="WH_DNA-bd_sf"/>
</dbReference>
<reference evidence="2 3" key="1">
    <citation type="journal article" date="2019" name="Int. J. Syst. Evol. Microbiol.">
        <title>The Global Catalogue of Microorganisms (GCM) 10K type strain sequencing project: providing services to taxonomists for standard genome sequencing and annotation.</title>
        <authorList>
            <consortium name="The Broad Institute Genomics Platform"/>
            <consortium name="The Broad Institute Genome Sequencing Center for Infectious Disease"/>
            <person name="Wu L."/>
            <person name="Ma J."/>
        </authorList>
    </citation>
    <scope>NUCLEOTIDE SEQUENCE [LARGE SCALE GENOMIC DNA]</scope>
    <source>
        <strain evidence="2 3">JCM 16328</strain>
    </source>
</reference>
<sequence>MYDLTGFKRDLLYVIAGLEEPHGLAIKSELEEYYESEVHPGRLYPNLDDLVDDGLVEKGSHDRRTNAYELTDEGYEKLSKRRDWEGKYYGDKDVAEEATSVPAQAGN</sequence>
<dbReference type="SUPFAM" id="SSF46785">
    <property type="entry name" value="Winged helix' DNA-binding domain"/>
    <property type="match status" value="1"/>
</dbReference>
<dbReference type="InterPro" id="IPR036388">
    <property type="entry name" value="WH-like_DNA-bd_sf"/>
</dbReference>
<evidence type="ECO:0000313" key="2">
    <source>
        <dbReference type="EMBL" id="GAA0675113.1"/>
    </source>
</evidence>
<name>A0AAV3TBE6_9EURY</name>
<dbReference type="Pfam" id="PF03551">
    <property type="entry name" value="PadR"/>
    <property type="match status" value="1"/>
</dbReference>
<organism evidence="2 3">
    <name type="scientific">Natronoarchaeum mannanilyticum</name>
    <dbReference type="NCBI Taxonomy" id="926360"/>
    <lineage>
        <taxon>Archaea</taxon>
        <taxon>Methanobacteriati</taxon>
        <taxon>Methanobacteriota</taxon>
        <taxon>Stenosarchaea group</taxon>
        <taxon>Halobacteria</taxon>
        <taxon>Halobacteriales</taxon>
        <taxon>Natronoarchaeaceae</taxon>
    </lineage>
</organism>